<dbReference type="AlphaFoldDB" id="A0A1Y1JT31"/>
<accession>A0A1Y1JT31</accession>
<feature type="transmembrane region" description="Helical" evidence="1">
    <location>
        <begin position="270"/>
        <end position="290"/>
    </location>
</feature>
<dbReference type="RefSeq" id="XP_028547204.1">
    <property type="nucleotide sequence ID" value="XM_028691403.1"/>
</dbReference>
<gene>
    <name evidence="2" type="ORF">PGO_004005</name>
</gene>
<protein>
    <submittedName>
        <fullName evidence="2">Variable surface protein</fullName>
    </submittedName>
</protein>
<evidence type="ECO:0000313" key="2">
    <source>
        <dbReference type="EMBL" id="GAW84615.1"/>
    </source>
</evidence>
<organism evidence="2 3">
    <name type="scientific">Plasmodium gonderi</name>
    <dbReference type="NCBI Taxonomy" id="77519"/>
    <lineage>
        <taxon>Eukaryota</taxon>
        <taxon>Sar</taxon>
        <taxon>Alveolata</taxon>
        <taxon>Apicomplexa</taxon>
        <taxon>Aconoidasida</taxon>
        <taxon>Haemosporida</taxon>
        <taxon>Plasmodiidae</taxon>
        <taxon>Plasmodium</taxon>
        <taxon>Plasmodium (Plasmodium)</taxon>
    </lineage>
</organism>
<keyword evidence="1" id="KW-1133">Transmembrane helix</keyword>
<name>A0A1Y1JT31_PLAGO</name>
<keyword evidence="1" id="KW-0812">Transmembrane</keyword>
<evidence type="ECO:0000256" key="1">
    <source>
        <dbReference type="SAM" id="Phobius"/>
    </source>
</evidence>
<proteinExistence type="predicted"/>
<reference evidence="3" key="1">
    <citation type="submission" date="2017-04" db="EMBL/GenBank/DDBJ databases">
        <title>Plasmodium gonderi genome.</title>
        <authorList>
            <person name="Arisue N."/>
            <person name="Honma H."/>
            <person name="Kawai S."/>
            <person name="Tougan T."/>
            <person name="Tanabe K."/>
            <person name="Horii T."/>
        </authorList>
    </citation>
    <scope>NUCLEOTIDE SEQUENCE [LARGE SCALE GENOMIC DNA]</scope>
    <source>
        <strain evidence="3">ATCC 30045</strain>
    </source>
</reference>
<dbReference type="EMBL" id="BDQF01000513">
    <property type="protein sequence ID" value="GAW84615.1"/>
    <property type="molecule type" value="Genomic_DNA"/>
</dbReference>
<dbReference type="Proteomes" id="UP000195521">
    <property type="component" value="Unassembled WGS sequence"/>
</dbReference>
<keyword evidence="3" id="KW-1185">Reference proteome</keyword>
<sequence>MGNDGGFSKSNLPSNKIIEDLLDGKDINNLKSLISSSDNSSDIIEKITEFNTSIQVGYNKIKKECTTTNNQKCCRTLNYYLDFVTANIYLSQIMDKFKPDLIVQLEDPWNTKRSSEDYVCDRETDNYSILKRCIVKQIYDFNYDKNYLNTYSDKNKDLSRIYDEYLSKEWCDILKNAKSTINDKKVIVRINGIYKDIGYDDLPFKYTFLKSNNFINNENDKLIISIEEHSNALDNNHSQSGNMTQENIREHQKNAEKEIQSKKVFFVKDFLIYCYIITVIIFLILILYKFSPLGSYVSKKIMKKKYIQKYKCKNTEDIFSQNTDNNKFNIAYISYFKRQENNI</sequence>
<comment type="caution">
    <text evidence="2">The sequence shown here is derived from an EMBL/GenBank/DDBJ whole genome shotgun (WGS) entry which is preliminary data.</text>
</comment>
<dbReference type="GeneID" id="39745423"/>
<evidence type="ECO:0000313" key="3">
    <source>
        <dbReference type="Proteomes" id="UP000195521"/>
    </source>
</evidence>
<keyword evidence="1" id="KW-0472">Membrane</keyword>